<keyword evidence="2" id="KW-1185">Reference proteome</keyword>
<evidence type="ECO:0000313" key="2">
    <source>
        <dbReference type="Proteomes" id="UP001148737"/>
    </source>
</evidence>
<dbReference type="Proteomes" id="UP001148737">
    <property type="component" value="Unassembled WGS sequence"/>
</dbReference>
<name>A0ACC1QI41_9HYPO</name>
<reference evidence="1" key="1">
    <citation type="submission" date="2022-07" db="EMBL/GenBank/DDBJ databases">
        <title>Genome Sequence of Lecanicillium saksenae.</title>
        <authorList>
            <person name="Buettner E."/>
        </authorList>
    </citation>
    <scope>NUCLEOTIDE SEQUENCE</scope>
    <source>
        <strain evidence="1">VT-O1</strain>
    </source>
</reference>
<protein>
    <submittedName>
        <fullName evidence="1">Uncharacterized protein</fullName>
    </submittedName>
</protein>
<comment type="caution">
    <text evidence="1">The sequence shown here is derived from an EMBL/GenBank/DDBJ whole genome shotgun (WGS) entry which is preliminary data.</text>
</comment>
<sequence>MGSMGAARDMLADFLGQAHARLFLHELRAWLRSPYTRLEDWDRVVQYPTAEQQQQDEEREERRRSDHRRPDEQSGESSRDRRSRETSRQKGDYYRPGGANMDRWLQSTEDEPDGRTDVHSLDLDHQRHLHAVRDYRH</sequence>
<organism evidence="1 2">
    <name type="scientific">Lecanicillium saksenae</name>
    <dbReference type="NCBI Taxonomy" id="468837"/>
    <lineage>
        <taxon>Eukaryota</taxon>
        <taxon>Fungi</taxon>
        <taxon>Dikarya</taxon>
        <taxon>Ascomycota</taxon>
        <taxon>Pezizomycotina</taxon>
        <taxon>Sordariomycetes</taxon>
        <taxon>Hypocreomycetidae</taxon>
        <taxon>Hypocreales</taxon>
        <taxon>Cordycipitaceae</taxon>
        <taxon>Lecanicillium</taxon>
    </lineage>
</organism>
<evidence type="ECO:0000313" key="1">
    <source>
        <dbReference type="EMBL" id="KAJ3475093.1"/>
    </source>
</evidence>
<accession>A0ACC1QI41</accession>
<proteinExistence type="predicted"/>
<dbReference type="EMBL" id="JANAKD010002031">
    <property type="protein sequence ID" value="KAJ3475093.1"/>
    <property type="molecule type" value="Genomic_DNA"/>
</dbReference>
<gene>
    <name evidence="1" type="ORF">NLG97_g9579</name>
</gene>